<feature type="signal peptide" evidence="11">
    <location>
        <begin position="1"/>
        <end position="19"/>
    </location>
</feature>
<dbReference type="PRINTS" id="PR00422">
    <property type="entry name" value="TRANSFERRIN"/>
</dbReference>
<dbReference type="InterPro" id="IPR018195">
    <property type="entry name" value="Transferrin_Fe_BS"/>
</dbReference>
<reference evidence="13 14" key="1">
    <citation type="journal article" date="2022" name="Gigascience">
        <title>A chromosome-level genome assembly and annotation of the desert horned lizard, Phrynosoma platyrhinos, provides insight into chromosomal rearrangements among reptiles.</title>
        <authorList>
            <person name="Koochekian N."/>
            <person name="Ascanio A."/>
            <person name="Farleigh K."/>
            <person name="Card D.C."/>
            <person name="Schield D.R."/>
            <person name="Castoe T.A."/>
            <person name="Jezkova T."/>
        </authorList>
    </citation>
    <scope>NUCLEOTIDE SEQUENCE [LARGE SCALE GENOMIC DNA]</scope>
    <source>
        <strain evidence="13">NK-2021</strain>
    </source>
</reference>
<dbReference type="SMART" id="SM00094">
    <property type="entry name" value="TR_FER"/>
    <property type="match status" value="2"/>
</dbReference>
<dbReference type="PROSITE" id="PS00207">
    <property type="entry name" value="TRANSFERRIN_LIKE_3"/>
    <property type="match status" value="1"/>
</dbReference>
<protein>
    <recommendedName>
        <fullName evidence="12">Transferrin-like domain-containing protein</fullName>
    </recommendedName>
</protein>
<evidence type="ECO:0000256" key="10">
    <source>
        <dbReference type="PIRNR" id="PIRNR002549"/>
    </source>
</evidence>
<proteinExistence type="inferred from homology"/>
<keyword evidence="6" id="KW-0677">Repeat</keyword>
<keyword evidence="2 10" id="KW-0813">Transport</keyword>
<dbReference type="PROSITE" id="PS51408">
    <property type="entry name" value="TRANSFERRIN_LIKE_4"/>
    <property type="match status" value="2"/>
</dbReference>
<dbReference type="PROSITE" id="PS00206">
    <property type="entry name" value="TRANSFERRIN_LIKE_2"/>
    <property type="match status" value="1"/>
</dbReference>
<dbReference type="Proteomes" id="UP000826234">
    <property type="component" value="Unassembled WGS sequence"/>
</dbReference>
<evidence type="ECO:0000256" key="2">
    <source>
        <dbReference type="ARBA" id="ARBA00022448"/>
    </source>
</evidence>
<comment type="subcellular location">
    <subcellularLocation>
        <location evidence="1">Secreted</location>
    </subcellularLocation>
</comment>
<evidence type="ECO:0000256" key="5">
    <source>
        <dbReference type="ARBA" id="ARBA00022723"/>
    </source>
</evidence>
<keyword evidence="9" id="KW-1015">Disulfide bond</keyword>
<evidence type="ECO:0000256" key="3">
    <source>
        <dbReference type="ARBA" id="ARBA00022496"/>
    </source>
</evidence>
<keyword evidence="5 10" id="KW-0479">Metal-binding</keyword>
<evidence type="ECO:0000256" key="6">
    <source>
        <dbReference type="ARBA" id="ARBA00022737"/>
    </source>
</evidence>
<keyword evidence="3 10" id="KW-0410">Iron transport</keyword>
<comment type="caution">
    <text evidence="13">The sequence shown here is derived from an EMBL/GenBank/DDBJ whole genome shotgun (WGS) entry which is preliminary data.</text>
</comment>
<dbReference type="Pfam" id="PF00405">
    <property type="entry name" value="Transferrin"/>
    <property type="match status" value="3"/>
</dbReference>
<keyword evidence="14" id="KW-1185">Reference proteome</keyword>
<evidence type="ECO:0000256" key="11">
    <source>
        <dbReference type="SAM" id="SignalP"/>
    </source>
</evidence>
<dbReference type="PANTHER" id="PTHR11485:SF31">
    <property type="entry name" value="SEROTRANSFERRIN"/>
    <property type="match status" value="1"/>
</dbReference>
<keyword evidence="11" id="KW-0732">Signal</keyword>
<keyword evidence="8 10" id="KW-0406">Ion transport</keyword>
<evidence type="ECO:0000256" key="1">
    <source>
        <dbReference type="ARBA" id="ARBA00004613"/>
    </source>
</evidence>
<sequence length="712" mass="77373">MKLALQATLSFGLLALCLATSPVRWCVTSAPEQSKCQRLQTCFSNQQGENLPHLSCVKKSDVHECIKGIANNEADAISLDGGLVFEAGLAPYNLKPIVSEVYATRTGESVTSYYAVAVVKKGTIASLADLKGKKSCHTGLGRSAGWNIPIGTLVAKKLIDWEGADTEPIEKEAAEMPLTASIAAAAKEAAFEAKFVPLNEIFATYAQEKVTRNVAEMILTLDIQELLNERSNYELLCEDGTKKPIEEYAQCNLARVPAHAVVARSVDGRADDIWTLLSNALERYSKHSQVECQLFGPSEGTLKDLIFKDSAVNLRRVPDAMDFQFYLGNKYYTAVQSLRIERIAPGPDTANRIVWCSVGTAEKTKCDLWSGVSNGAIDCAVSETTDDCIMKILKGEADAISLDGGYIYTAGKCGLVPVLAEVYSPDNDVCNQPDRESTVKGYTAVAVAKASDPDITWKNLKGKKSCHTGVDRTAGWNIPMGLIYNENNKDCDFGKFFSEGCAPGAAADSPLCRLCKGSGGQSSLSDKYKCKPNSNEIFYGYNGAFRCLIESGDVAFVKHSTVFDNTGENKPAWVGDKGPNDFVLLAPNGRRCPVSEYLTCGLATVPTHGVVTRPDRADDVRRVMLQQQTFFGNSGSDKEVFQLFQSDTKDSLFKDGTACLATPKEKTYEAYLGKQYMDSVAGLKECSPSELQFTSPLDRLVNEVTFLPPLDT</sequence>
<evidence type="ECO:0000256" key="7">
    <source>
        <dbReference type="ARBA" id="ARBA00023004"/>
    </source>
</evidence>
<name>A0ABQ7T3A4_PHRPL</name>
<accession>A0ABQ7T3A4</accession>
<evidence type="ECO:0000259" key="12">
    <source>
        <dbReference type="PROSITE" id="PS51408"/>
    </source>
</evidence>
<evidence type="ECO:0000313" key="14">
    <source>
        <dbReference type="Proteomes" id="UP000826234"/>
    </source>
</evidence>
<dbReference type="PANTHER" id="PTHR11485">
    <property type="entry name" value="TRANSFERRIN"/>
    <property type="match status" value="1"/>
</dbReference>
<dbReference type="EMBL" id="JAIPUX010001880">
    <property type="protein sequence ID" value="KAH0623959.1"/>
    <property type="molecule type" value="Genomic_DNA"/>
</dbReference>
<evidence type="ECO:0000256" key="9">
    <source>
        <dbReference type="ARBA" id="ARBA00023157"/>
    </source>
</evidence>
<evidence type="ECO:0000256" key="8">
    <source>
        <dbReference type="ARBA" id="ARBA00023065"/>
    </source>
</evidence>
<dbReference type="Gene3D" id="3.40.190.10">
    <property type="entry name" value="Periplasmic binding protein-like II"/>
    <property type="match status" value="4"/>
</dbReference>
<evidence type="ECO:0000313" key="13">
    <source>
        <dbReference type="EMBL" id="KAH0623959.1"/>
    </source>
</evidence>
<dbReference type="PROSITE" id="PS00205">
    <property type="entry name" value="TRANSFERRIN_LIKE_1"/>
    <property type="match status" value="1"/>
</dbReference>
<feature type="domain" description="Transferrin-like" evidence="12">
    <location>
        <begin position="353"/>
        <end position="685"/>
    </location>
</feature>
<dbReference type="PIRSF" id="PIRSF002549">
    <property type="entry name" value="Transferrin"/>
    <property type="match status" value="1"/>
</dbReference>
<keyword evidence="4" id="KW-0964">Secreted</keyword>
<organism evidence="13 14">
    <name type="scientific">Phrynosoma platyrhinos</name>
    <name type="common">Desert horned lizard</name>
    <dbReference type="NCBI Taxonomy" id="52577"/>
    <lineage>
        <taxon>Eukaryota</taxon>
        <taxon>Metazoa</taxon>
        <taxon>Chordata</taxon>
        <taxon>Craniata</taxon>
        <taxon>Vertebrata</taxon>
        <taxon>Euteleostomi</taxon>
        <taxon>Lepidosauria</taxon>
        <taxon>Squamata</taxon>
        <taxon>Bifurcata</taxon>
        <taxon>Unidentata</taxon>
        <taxon>Episquamata</taxon>
        <taxon>Toxicofera</taxon>
        <taxon>Iguania</taxon>
        <taxon>Phrynosomatidae</taxon>
        <taxon>Phrynosomatinae</taxon>
        <taxon>Phrynosoma</taxon>
    </lineage>
</organism>
<evidence type="ECO:0000256" key="4">
    <source>
        <dbReference type="ARBA" id="ARBA00022525"/>
    </source>
</evidence>
<comment type="similarity">
    <text evidence="10">Belongs to the transferrin family.</text>
</comment>
<dbReference type="InterPro" id="IPR001156">
    <property type="entry name" value="Transferrin-like_dom"/>
</dbReference>
<feature type="domain" description="Transferrin-like" evidence="12">
    <location>
        <begin position="23"/>
        <end position="340"/>
    </location>
</feature>
<dbReference type="InterPro" id="IPR016357">
    <property type="entry name" value="Transferrin"/>
</dbReference>
<keyword evidence="7 10" id="KW-0408">Iron</keyword>
<feature type="chain" id="PRO_5045281600" description="Transferrin-like domain-containing protein" evidence="11">
    <location>
        <begin position="20"/>
        <end position="712"/>
    </location>
</feature>
<gene>
    <name evidence="13" type="ORF">JD844_007186</name>
</gene>
<dbReference type="SUPFAM" id="SSF53850">
    <property type="entry name" value="Periplasmic binding protein-like II"/>
    <property type="match status" value="2"/>
</dbReference>